<protein>
    <submittedName>
        <fullName evidence="2">Uncharacterized protein</fullName>
    </submittedName>
</protein>
<comment type="caution">
    <text evidence="2">The sequence shown here is derived from an EMBL/GenBank/DDBJ whole genome shotgun (WGS) entry which is preliminary data.</text>
</comment>
<evidence type="ECO:0000313" key="3">
    <source>
        <dbReference type="Proteomes" id="UP001470752"/>
    </source>
</evidence>
<dbReference type="EMBL" id="JBBNFW010000168">
    <property type="protein sequence ID" value="MEQ2413405.1"/>
    <property type="molecule type" value="Genomic_DNA"/>
</dbReference>
<keyword evidence="1" id="KW-0472">Membrane</keyword>
<sequence length="81" mass="8921">MLYEVMSGYLRGFGISLVPAILTTVGVCGIRIAWVYTIFPKDRTFKTLLMAYPASLSVTAVLILIALLAYHPAARAQKNQM</sequence>
<proteinExistence type="predicted"/>
<keyword evidence="1" id="KW-1133">Transmembrane helix</keyword>
<name>A0ABV1CM09_9FIRM</name>
<reference evidence="2 3" key="1">
    <citation type="submission" date="2024-04" db="EMBL/GenBank/DDBJ databases">
        <title>Human intestinal bacterial collection.</title>
        <authorList>
            <person name="Pauvert C."/>
            <person name="Hitch T.C.A."/>
            <person name="Clavel T."/>
        </authorList>
    </citation>
    <scope>NUCLEOTIDE SEQUENCE [LARGE SCALE GENOMIC DNA]</scope>
    <source>
        <strain evidence="2 3">CLA-AA-H161</strain>
    </source>
</reference>
<dbReference type="Proteomes" id="UP001470752">
    <property type="component" value="Unassembled WGS sequence"/>
</dbReference>
<dbReference type="RefSeq" id="WP_147343012.1">
    <property type="nucleotide sequence ID" value="NZ_JBBNFW010000168.1"/>
</dbReference>
<evidence type="ECO:0000256" key="1">
    <source>
        <dbReference type="SAM" id="Phobius"/>
    </source>
</evidence>
<keyword evidence="3" id="KW-1185">Reference proteome</keyword>
<feature type="transmembrane region" description="Helical" evidence="1">
    <location>
        <begin position="12"/>
        <end position="39"/>
    </location>
</feature>
<feature type="transmembrane region" description="Helical" evidence="1">
    <location>
        <begin position="51"/>
        <end position="71"/>
    </location>
</feature>
<evidence type="ECO:0000313" key="2">
    <source>
        <dbReference type="EMBL" id="MEQ2413405.1"/>
    </source>
</evidence>
<accession>A0ABV1CM09</accession>
<gene>
    <name evidence="2" type="ORF">AAAX94_10305</name>
</gene>
<keyword evidence="1" id="KW-0812">Transmembrane</keyword>
<organism evidence="2 3">
    <name type="scientific">Blautia acetigignens</name>
    <dbReference type="NCBI Taxonomy" id="2981783"/>
    <lineage>
        <taxon>Bacteria</taxon>
        <taxon>Bacillati</taxon>
        <taxon>Bacillota</taxon>
        <taxon>Clostridia</taxon>
        <taxon>Lachnospirales</taxon>
        <taxon>Lachnospiraceae</taxon>
        <taxon>Blautia</taxon>
    </lineage>
</organism>